<dbReference type="InterPro" id="IPR050204">
    <property type="entry name" value="AraC_XylS_family_regulators"/>
</dbReference>
<evidence type="ECO:0000256" key="1">
    <source>
        <dbReference type="ARBA" id="ARBA00023015"/>
    </source>
</evidence>
<dbReference type="Gene3D" id="2.60.120.280">
    <property type="entry name" value="Regulatory protein AraC"/>
    <property type="match status" value="1"/>
</dbReference>
<gene>
    <name evidence="5" type="ORF">RZN69_06480</name>
</gene>
<dbReference type="SUPFAM" id="SSF46689">
    <property type="entry name" value="Homeodomain-like"/>
    <property type="match status" value="1"/>
</dbReference>
<dbReference type="GO" id="GO:0043565">
    <property type="term" value="F:sequence-specific DNA binding"/>
    <property type="evidence" value="ECO:0007669"/>
    <property type="project" value="InterPro"/>
</dbReference>
<dbReference type="Proteomes" id="UP001304300">
    <property type="component" value="Chromosome"/>
</dbReference>
<evidence type="ECO:0000256" key="3">
    <source>
        <dbReference type="ARBA" id="ARBA00023163"/>
    </source>
</evidence>
<dbReference type="EMBL" id="CP136920">
    <property type="protein sequence ID" value="WOO42731.1"/>
    <property type="molecule type" value="Genomic_DNA"/>
</dbReference>
<dbReference type="PRINTS" id="PR00032">
    <property type="entry name" value="HTHARAC"/>
</dbReference>
<dbReference type="PANTHER" id="PTHR46796">
    <property type="entry name" value="HTH-TYPE TRANSCRIPTIONAL ACTIVATOR RHAS-RELATED"/>
    <property type="match status" value="1"/>
</dbReference>
<evidence type="ECO:0000313" key="6">
    <source>
        <dbReference type="Proteomes" id="UP001304300"/>
    </source>
</evidence>
<dbReference type="PROSITE" id="PS01124">
    <property type="entry name" value="HTH_ARAC_FAMILY_2"/>
    <property type="match status" value="1"/>
</dbReference>
<keyword evidence="3" id="KW-0804">Transcription</keyword>
<dbReference type="RefSeq" id="WP_317835258.1">
    <property type="nucleotide sequence ID" value="NZ_CP136920.1"/>
</dbReference>
<dbReference type="InterPro" id="IPR018060">
    <property type="entry name" value="HTH_AraC"/>
</dbReference>
<sequence>MNSGTSRQSSIYARLEEGLITKGGLWPLSAMRDLEAYAIVLIIRGGGTFESQYGTESLEAGSLLILFPGVLHRYYAPKGKPWTEYFIVFKGTLFDVWWKAGLLSPEHPVIQLEPVGHWAKRMQSIIRHDSHGSGEGLLEALRLQSFIADALAAGGQSRDDENRWVAMAREAIDQHLSDLDAVRLAADDLGMGYESFRKKFSQQAGQAPGQYRVEQLMLEAQRLLANSEQSIKEIADLLGFCDPYHFSKSFKAESGVSPSEYRKRRRDQAAAFWENRA</sequence>
<organism evidence="5 6">
    <name type="scientific">Rubellicoccus peritrichatus</name>
    <dbReference type="NCBI Taxonomy" id="3080537"/>
    <lineage>
        <taxon>Bacteria</taxon>
        <taxon>Pseudomonadati</taxon>
        <taxon>Verrucomicrobiota</taxon>
        <taxon>Opitutia</taxon>
        <taxon>Puniceicoccales</taxon>
        <taxon>Cerasicoccaceae</taxon>
        <taxon>Rubellicoccus</taxon>
    </lineage>
</organism>
<dbReference type="InterPro" id="IPR003313">
    <property type="entry name" value="AraC-bd"/>
</dbReference>
<dbReference type="AlphaFoldDB" id="A0AAQ3LC70"/>
<feature type="domain" description="HTH araC/xylS-type" evidence="4">
    <location>
        <begin position="166"/>
        <end position="264"/>
    </location>
</feature>
<keyword evidence="6" id="KW-1185">Reference proteome</keyword>
<dbReference type="Pfam" id="PF02311">
    <property type="entry name" value="AraC_binding"/>
    <property type="match status" value="1"/>
</dbReference>
<dbReference type="GO" id="GO:0003700">
    <property type="term" value="F:DNA-binding transcription factor activity"/>
    <property type="evidence" value="ECO:0007669"/>
    <property type="project" value="InterPro"/>
</dbReference>
<name>A0AAQ3LC70_9BACT</name>
<dbReference type="Gene3D" id="1.10.10.60">
    <property type="entry name" value="Homeodomain-like"/>
    <property type="match status" value="1"/>
</dbReference>
<dbReference type="SMART" id="SM00342">
    <property type="entry name" value="HTH_ARAC"/>
    <property type="match status" value="1"/>
</dbReference>
<dbReference type="InterPro" id="IPR020449">
    <property type="entry name" value="Tscrpt_reg_AraC-type_HTH"/>
</dbReference>
<dbReference type="KEGG" id="puo:RZN69_06480"/>
<protein>
    <submittedName>
        <fullName evidence="5">AraC family transcriptional regulator</fullName>
    </submittedName>
</protein>
<dbReference type="InterPro" id="IPR009057">
    <property type="entry name" value="Homeodomain-like_sf"/>
</dbReference>
<keyword evidence="1" id="KW-0805">Transcription regulation</keyword>
<dbReference type="InterPro" id="IPR037923">
    <property type="entry name" value="HTH-like"/>
</dbReference>
<dbReference type="Pfam" id="PF12833">
    <property type="entry name" value="HTH_18"/>
    <property type="match status" value="1"/>
</dbReference>
<evidence type="ECO:0000256" key="2">
    <source>
        <dbReference type="ARBA" id="ARBA00023125"/>
    </source>
</evidence>
<proteinExistence type="predicted"/>
<accession>A0AAQ3LC70</accession>
<evidence type="ECO:0000259" key="4">
    <source>
        <dbReference type="PROSITE" id="PS01124"/>
    </source>
</evidence>
<reference evidence="5 6" key="1">
    <citation type="submission" date="2023-10" db="EMBL/GenBank/DDBJ databases">
        <title>Rubellicoccus peritrichatus gen. nov., sp. nov., isolated from an algae of coral reef tank.</title>
        <authorList>
            <person name="Luo J."/>
        </authorList>
    </citation>
    <scope>NUCLEOTIDE SEQUENCE [LARGE SCALE GENOMIC DNA]</scope>
    <source>
        <strain evidence="5 6">CR14</strain>
    </source>
</reference>
<dbReference type="SUPFAM" id="SSF51215">
    <property type="entry name" value="Regulatory protein AraC"/>
    <property type="match status" value="1"/>
</dbReference>
<evidence type="ECO:0000313" key="5">
    <source>
        <dbReference type="EMBL" id="WOO42731.1"/>
    </source>
</evidence>
<keyword evidence="2" id="KW-0238">DNA-binding</keyword>